<evidence type="ECO:0000256" key="4">
    <source>
        <dbReference type="ARBA" id="ARBA00022729"/>
    </source>
</evidence>
<comment type="caution">
    <text evidence="8">The sequence shown here is derived from an EMBL/GenBank/DDBJ whole genome shotgun (WGS) entry which is preliminary data.</text>
</comment>
<dbReference type="SUPFAM" id="SSF53850">
    <property type="entry name" value="Periplasmic binding protein-like II"/>
    <property type="match status" value="1"/>
</dbReference>
<reference evidence="8" key="2">
    <citation type="journal article" date="2022" name="Sci. Total Environ.">
        <title>Prevalence, transmission, and molecular epidemiology of tet(X)-positive bacteria among humans, animals, and environmental niches in China: An epidemiological, and genomic-based study.</title>
        <authorList>
            <person name="Dong N."/>
            <person name="Zeng Y."/>
            <person name="Cai C."/>
            <person name="Sun C."/>
            <person name="Lu J."/>
            <person name="Liu C."/>
            <person name="Zhou H."/>
            <person name="Sun Q."/>
            <person name="Shu L."/>
            <person name="Wang H."/>
            <person name="Wang Y."/>
            <person name="Wang S."/>
            <person name="Wu C."/>
            <person name="Chan E.W."/>
            <person name="Chen G."/>
            <person name="Shen Z."/>
            <person name="Chen S."/>
            <person name="Zhang R."/>
        </authorList>
    </citation>
    <scope>NUCLEOTIDE SEQUENCE</scope>
    <source>
        <strain evidence="8">DF49-4</strain>
    </source>
</reference>
<dbReference type="InterPro" id="IPR001638">
    <property type="entry name" value="Solute-binding_3/MltF_N"/>
</dbReference>
<comment type="function">
    <text evidence="5">Part of a binding-protein-dependent transport system for aliphatic sulfonates. Putative binding protein.</text>
</comment>
<accession>A0AB35M164</accession>
<dbReference type="GO" id="GO:0016020">
    <property type="term" value="C:membrane"/>
    <property type="evidence" value="ECO:0007669"/>
    <property type="project" value="InterPro"/>
</dbReference>
<dbReference type="Pfam" id="PF09084">
    <property type="entry name" value="NMT1"/>
    <property type="match status" value="1"/>
</dbReference>
<gene>
    <name evidence="8" type="ORF">HX110_05480</name>
</gene>
<evidence type="ECO:0000256" key="3">
    <source>
        <dbReference type="ARBA" id="ARBA00022448"/>
    </source>
</evidence>
<proteinExistence type="inferred from homology"/>
<protein>
    <recommendedName>
        <fullName evidence="6">Putative aliphatic sulfonates-binding protein</fullName>
    </recommendedName>
</protein>
<comment type="similarity">
    <text evidence="2">Belongs to the bacterial solute-binding protein SsuA/TauA family.</text>
</comment>
<organism evidence="8 9">
    <name type="scientific">Acinetobacter towneri</name>
    <dbReference type="NCBI Taxonomy" id="202956"/>
    <lineage>
        <taxon>Bacteria</taxon>
        <taxon>Pseudomonadati</taxon>
        <taxon>Pseudomonadota</taxon>
        <taxon>Gammaproteobacteria</taxon>
        <taxon>Moraxellales</taxon>
        <taxon>Moraxellaceae</taxon>
        <taxon>Acinetobacter</taxon>
    </lineage>
</organism>
<reference evidence="8" key="1">
    <citation type="submission" date="2020-06" db="EMBL/GenBank/DDBJ databases">
        <authorList>
            <person name="Dong N."/>
        </authorList>
    </citation>
    <scope>NUCLEOTIDE SEQUENCE</scope>
    <source>
        <strain evidence="8">DF49-4</strain>
    </source>
</reference>
<dbReference type="GO" id="GO:0042626">
    <property type="term" value="F:ATPase-coupled transmembrane transporter activity"/>
    <property type="evidence" value="ECO:0007669"/>
    <property type="project" value="InterPro"/>
</dbReference>
<dbReference type="Proteomes" id="UP001174419">
    <property type="component" value="Unassembled WGS sequence"/>
</dbReference>
<comment type="subcellular location">
    <subcellularLocation>
        <location evidence="1">Periplasm</location>
    </subcellularLocation>
</comment>
<dbReference type="PANTHER" id="PTHR30024:SF42">
    <property type="entry name" value="ALIPHATIC SULFONATES-BINDING PROTEIN-RELATED"/>
    <property type="match status" value="1"/>
</dbReference>
<dbReference type="GO" id="GO:0042597">
    <property type="term" value="C:periplasmic space"/>
    <property type="evidence" value="ECO:0007669"/>
    <property type="project" value="UniProtKB-SubCell"/>
</dbReference>
<dbReference type="NCBIfam" id="TIGR01728">
    <property type="entry name" value="SsuA_fam"/>
    <property type="match status" value="1"/>
</dbReference>
<feature type="domain" description="Solute-binding protein family 3/N-terminal" evidence="7">
    <location>
        <begin position="41"/>
        <end position="256"/>
    </location>
</feature>
<dbReference type="PROSITE" id="PS51257">
    <property type="entry name" value="PROKAR_LIPOPROTEIN"/>
    <property type="match status" value="1"/>
</dbReference>
<keyword evidence="3" id="KW-0813">Transport</keyword>
<dbReference type="NCBIfam" id="NF008588">
    <property type="entry name" value="PRK11553.1"/>
    <property type="match status" value="1"/>
</dbReference>
<dbReference type="AlphaFoldDB" id="A0AB35M164"/>
<dbReference type="RefSeq" id="WP_131261246.1">
    <property type="nucleotide sequence ID" value="NZ_JACANG010000007.1"/>
</dbReference>
<sequence>MKALQTFTLFSLGLFSLGFTGCEKISANADSAKSSAAPLQHLSIGYQKSALNLLVARQQKLFEQQLPNVKVDWKEFPAGPQMLEALAVGAVDFGYVGNTPPIFAQAAGKDIRYVGYEVVTPNSQALVVPSGSPIQSLQDLKGKRIAVQKGSSAHELLGKVLKQAQLSWKDIQPIWLAPAEARAAFDKNSIDAWVIWDPFLSAAKLDAQAQVLIDGTAFPKSYAFYIGNPKFIQQHPHAVSKVLASLNAADQWILQHQDQALSIYTQSTGLAPHIATPVFQQRLKPSPIYPLNNQVIQSQQHIANSFQQDQLIPQSIKIQSVVLKDQHSITP</sequence>
<evidence type="ECO:0000259" key="7">
    <source>
        <dbReference type="SMART" id="SM00062"/>
    </source>
</evidence>
<dbReference type="EMBL" id="JACANG010000007">
    <property type="protein sequence ID" value="MDM1718603.1"/>
    <property type="molecule type" value="Genomic_DNA"/>
</dbReference>
<dbReference type="SMART" id="SM00062">
    <property type="entry name" value="PBPb"/>
    <property type="match status" value="1"/>
</dbReference>
<dbReference type="InterPro" id="IPR010067">
    <property type="entry name" value="ABC_SsuA_sub-bd"/>
</dbReference>
<evidence type="ECO:0000256" key="2">
    <source>
        <dbReference type="ARBA" id="ARBA00010742"/>
    </source>
</evidence>
<evidence type="ECO:0000256" key="6">
    <source>
        <dbReference type="ARBA" id="ARBA00070228"/>
    </source>
</evidence>
<evidence type="ECO:0000313" key="9">
    <source>
        <dbReference type="Proteomes" id="UP001174419"/>
    </source>
</evidence>
<evidence type="ECO:0000313" key="8">
    <source>
        <dbReference type="EMBL" id="MDM1718603.1"/>
    </source>
</evidence>
<dbReference type="FunFam" id="3.40.190.10:FF:000050">
    <property type="entry name" value="Sulfonate ABC transporter substrate-binding protein"/>
    <property type="match status" value="1"/>
</dbReference>
<evidence type="ECO:0000256" key="1">
    <source>
        <dbReference type="ARBA" id="ARBA00004418"/>
    </source>
</evidence>
<keyword evidence="4" id="KW-0732">Signal</keyword>
<dbReference type="InterPro" id="IPR015168">
    <property type="entry name" value="SsuA/THI5"/>
</dbReference>
<dbReference type="PANTHER" id="PTHR30024">
    <property type="entry name" value="ALIPHATIC SULFONATES-BINDING PROTEIN-RELATED"/>
    <property type="match status" value="1"/>
</dbReference>
<evidence type="ECO:0000256" key="5">
    <source>
        <dbReference type="ARBA" id="ARBA00055538"/>
    </source>
</evidence>
<name>A0AB35M164_9GAMM</name>
<dbReference type="Gene3D" id="3.40.190.10">
    <property type="entry name" value="Periplasmic binding protein-like II"/>
    <property type="match status" value="2"/>
</dbReference>